<accession>A0ABR4ANA0</accession>
<keyword evidence="2" id="KW-1185">Reference proteome</keyword>
<dbReference type="Proteomes" id="UP001590950">
    <property type="component" value="Unassembled WGS sequence"/>
</dbReference>
<name>A0ABR4ANA0_9LECA</name>
<sequence length="111" mass="12123">MIDSLKLNSKKSGQSSEGVLALYMWISIDFQCLTSSVYPPTLTSWKHIMGSSNSGPPNSSHAIISGVSVSYFLSFLALPGSQKALAFVLNEAWLLRTQFRDSSLPYDLDAC</sequence>
<evidence type="ECO:0000313" key="2">
    <source>
        <dbReference type="Proteomes" id="UP001590950"/>
    </source>
</evidence>
<reference evidence="1 2" key="1">
    <citation type="submission" date="2024-09" db="EMBL/GenBank/DDBJ databases">
        <title>Rethinking Asexuality: The Enigmatic Case of Functional Sexual Genes in Lepraria (Stereocaulaceae).</title>
        <authorList>
            <person name="Doellman M."/>
            <person name="Sun Y."/>
            <person name="Barcenas-Pena A."/>
            <person name="Lumbsch H.T."/>
            <person name="Grewe F."/>
        </authorList>
    </citation>
    <scope>NUCLEOTIDE SEQUENCE [LARGE SCALE GENOMIC DNA]</scope>
    <source>
        <strain evidence="1 2">Mercado 3170</strain>
    </source>
</reference>
<proteinExistence type="predicted"/>
<gene>
    <name evidence="1" type="ORF">N7G274_001231</name>
</gene>
<dbReference type="EMBL" id="JBEFKJ010000003">
    <property type="protein sequence ID" value="KAL2047212.1"/>
    <property type="molecule type" value="Genomic_DNA"/>
</dbReference>
<organism evidence="1 2">
    <name type="scientific">Stereocaulon virgatum</name>
    <dbReference type="NCBI Taxonomy" id="373712"/>
    <lineage>
        <taxon>Eukaryota</taxon>
        <taxon>Fungi</taxon>
        <taxon>Dikarya</taxon>
        <taxon>Ascomycota</taxon>
        <taxon>Pezizomycotina</taxon>
        <taxon>Lecanoromycetes</taxon>
        <taxon>OSLEUM clade</taxon>
        <taxon>Lecanoromycetidae</taxon>
        <taxon>Lecanorales</taxon>
        <taxon>Lecanorineae</taxon>
        <taxon>Stereocaulaceae</taxon>
        <taxon>Stereocaulon</taxon>
    </lineage>
</organism>
<evidence type="ECO:0000313" key="1">
    <source>
        <dbReference type="EMBL" id="KAL2047212.1"/>
    </source>
</evidence>
<protein>
    <submittedName>
        <fullName evidence="1">Uncharacterized protein</fullName>
    </submittedName>
</protein>
<comment type="caution">
    <text evidence="1">The sequence shown here is derived from an EMBL/GenBank/DDBJ whole genome shotgun (WGS) entry which is preliminary data.</text>
</comment>